<protein>
    <submittedName>
        <fullName evidence="1">Uncharacterized protein</fullName>
    </submittedName>
</protein>
<dbReference type="AlphaFoldDB" id="A0A4Y2PV05"/>
<organism evidence="1 2">
    <name type="scientific">Araneus ventricosus</name>
    <name type="common">Orbweaver spider</name>
    <name type="synonym">Epeira ventricosa</name>
    <dbReference type="NCBI Taxonomy" id="182803"/>
    <lineage>
        <taxon>Eukaryota</taxon>
        <taxon>Metazoa</taxon>
        <taxon>Ecdysozoa</taxon>
        <taxon>Arthropoda</taxon>
        <taxon>Chelicerata</taxon>
        <taxon>Arachnida</taxon>
        <taxon>Araneae</taxon>
        <taxon>Araneomorphae</taxon>
        <taxon>Entelegynae</taxon>
        <taxon>Araneoidea</taxon>
        <taxon>Araneidae</taxon>
        <taxon>Araneus</taxon>
    </lineage>
</organism>
<gene>
    <name evidence="1" type="ORF">AVEN_108092_1</name>
</gene>
<reference evidence="1 2" key="1">
    <citation type="journal article" date="2019" name="Sci. Rep.">
        <title>Orb-weaving spider Araneus ventricosus genome elucidates the spidroin gene catalogue.</title>
        <authorList>
            <person name="Kono N."/>
            <person name="Nakamura H."/>
            <person name="Ohtoshi R."/>
            <person name="Moran D.A.P."/>
            <person name="Shinohara A."/>
            <person name="Yoshida Y."/>
            <person name="Fujiwara M."/>
            <person name="Mori M."/>
            <person name="Tomita M."/>
            <person name="Arakawa K."/>
        </authorList>
    </citation>
    <scope>NUCLEOTIDE SEQUENCE [LARGE SCALE GENOMIC DNA]</scope>
</reference>
<keyword evidence="2" id="KW-1185">Reference proteome</keyword>
<dbReference type="Proteomes" id="UP000499080">
    <property type="component" value="Unassembled WGS sequence"/>
</dbReference>
<name>A0A4Y2PV05_ARAVE</name>
<evidence type="ECO:0000313" key="1">
    <source>
        <dbReference type="EMBL" id="GBN55725.1"/>
    </source>
</evidence>
<sequence>MFALQSEQPVDQDSPPDLGAVLKYSLRQAVTSHGVFSCIPFLVEISRKGLHFRESSIYRHLPNLSPNCQNGRQVRRQGQGAITVA</sequence>
<evidence type="ECO:0000313" key="2">
    <source>
        <dbReference type="Proteomes" id="UP000499080"/>
    </source>
</evidence>
<accession>A0A4Y2PV05</accession>
<comment type="caution">
    <text evidence="1">The sequence shown here is derived from an EMBL/GenBank/DDBJ whole genome shotgun (WGS) entry which is preliminary data.</text>
</comment>
<dbReference type="EMBL" id="BGPR01012367">
    <property type="protein sequence ID" value="GBN55725.1"/>
    <property type="molecule type" value="Genomic_DNA"/>
</dbReference>
<proteinExistence type="predicted"/>